<feature type="active site" description="Proton acceptor" evidence="4">
    <location>
        <position position="208"/>
    </location>
</feature>
<proteinExistence type="predicted"/>
<keyword evidence="3 4" id="KW-0443">Lipid metabolism</keyword>
<dbReference type="InterPro" id="IPR050301">
    <property type="entry name" value="NTE"/>
</dbReference>
<evidence type="ECO:0000259" key="5">
    <source>
        <dbReference type="PROSITE" id="PS51635"/>
    </source>
</evidence>
<comment type="caution">
    <text evidence="6">The sequence shown here is derived from an EMBL/GenBank/DDBJ whole genome shotgun (WGS) entry which is preliminary data.</text>
</comment>
<evidence type="ECO:0000256" key="2">
    <source>
        <dbReference type="ARBA" id="ARBA00022963"/>
    </source>
</evidence>
<dbReference type="Gene3D" id="3.40.1090.10">
    <property type="entry name" value="Cytosolic phospholipase A2 catalytic domain"/>
    <property type="match status" value="1"/>
</dbReference>
<dbReference type="InterPro" id="IPR016035">
    <property type="entry name" value="Acyl_Trfase/lysoPLipase"/>
</dbReference>
<keyword evidence="2 4" id="KW-0442">Lipid degradation</keyword>
<dbReference type="AlphaFoldDB" id="A0A0G1JUM2"/>
<dbReference type="PANTHER" id="PTHR14226:SF29">
    <property type="entry name" value="NEUROPATHY TARGET ESTERASE SWS"/>
    <property type="match status" value="1"/>
</dbReference>
<gene>
    <name evidence="6" type="ORF">UW37_C0005G0015</name>
</gene>
<evidence type="ECO:0000256" key="1">
    <source>
        <dbReference type="ARBA" id="ARBA00022801"/>
    </source>
</evidence>
<dbReference type="InterPro" id="IPR002641">
    <property type="entry name" value="PNPLA_dom"/>
</dbReference>
<dbReference type="EMBL" id="LCIB01000005">
    <property type="protein sequence ID" value="KKT47627.1"/>
    <property type="molecule type" value="Genomic_DNA"/>
</dbReference>
<evidence type="ECO:0000313" key="6">
    <source>
        <dbReference type="EMBL" id="KKT47627.1"/>
    </source>
</evidence>
<accession>A0A0G1JUM2</accession>
<dbReference type="PANTHER" id="PTHR14226">
    <property type="entry name" value="NEUROPATHY TARGET ESTERASE/SWISS CHEESE D.MELANOGASTER"/>
    <property type="match status" value="1"/>
</dbReference>
<feature type="short sequence motif" description="GXSXG" evidence="4">
    <location>
        <begin position="80"/>
        <end position="84"/>
    </location>
</feature>
<evidence type="ECO:0000256" key="3">
    <source>
        <dbReference type="ARBA" id="ARBA00023098"/>
    </source>
</evidence>
<keyword evidence="1 4" id="KW-0378">Hydrolase</keyword>
<name>A0A0G1JUM2_9BACT</name>
<protein>
    <submittedName>
        <fullName evidence="6">Patatin</fullName>
    </submittedName>
</protein>
<comment type="caution">
    <text evidence="4">Lacks conserved residue(s) required for the propagation of feature annotation.</text>
</comment>
<dbReference type="GO" id="GO:0016042">
    <property type="term" value="P:lipid catabolic process"/>
    <property type="evidence" value="ECO:0007669"/>
    <property type="project" value="UniProtKB-UniRule"/>
</dbReference>
<feature type="active site" description="Nucleophile" evidence="4">
    <location>
        <position position="82"/>
    </location>
</feature>
<dbReference type="GO" id="GO:0016787">
    <property type="term" value="F:hydrolase activity"/>
    <property type="evidence" value="ECO:0007669"/>
    <property type="project" value="UniProtKB-UniRule"/>
</dbReference>
<evidence type="ECO:0000313" key="7">
    <source>
        <dbReference type="Proteomes" id="UP000034063"/>
    </source>
</evidence>
<dbReference type="PROSITE" id="PS51635">
    <property type="entry name" value="PNPLA"/>
    <property type="match status" value="1"/>
</dbReference>
<dbReference type="SUPFAM" id="SSF52151">
    <property type="entry name" value="FabD/lysophospholipase-like"/>
    <property type="match status" value="1"/>
</dbReference>
<feature type="domain" description="PNPLA" evidence="5">
    <location>
        <begin position="49"/>
        <end position="223"/>
    </location>
</feature>
<dbReference type="Pfam" id="PF01734">
    <property type="entry name" value="Patatin"/>
    <property type="match status" value="1"/>
</dbReference>
<sequence>MTERRGPLSRFLFKEYQQFLLELATMREERRLTDRLLQVIDLGEKAVVHVLSGGGALALMHIGVLVAIREAGIPVHAVVGNSAGAIGTVIYSEAQSYNAILHAVIIGISVRWRDLARIGNPTAGGMVNFSLLESFIEKNRRAIQAENEETVTPIPFIITATDITSLRRPTVKIFTDELEAPLGRIVQASSAVPGIIPSVKIGKGYYRDGMVFPPVDEPVDIARALFPKALLVSVRITGSSIFPLNSPDVRITPRRKNGHPLFNAAFFDPNDVQIGYQAGLTAVAEILDHISQRGIDRSFLPGFPPQVELGQLF</sequence>
<organism evidence="6 7">
    <name type="scientific">Candidatus Gottesmanbacteria bacterium GW2011_GWA2_44_17</name>
    <dbReference type="NCBI Taxonomy" id="1618444"/>
    <lineage>
        <taxon>Bacteria</taxon>
        <taxon>Candidatus Gottesmaniibacteriota</taxon>
    </lineage>
</organism>
<dbReference type="Proteomes" id="UP000034063">
    <property type="component" value="Unassembled WGS sequence"/>
</dbReference>
<reference evidence="6 7" key="1">
    <citation type="journal article" date="2015" name="Nature">
        <title>rRNA introns, odd ribosomes, and small enigmatic genomes across a large radiation of phyla.</title>
        <authorList>
            <person name="Brown C.T."/>
            <person name="Hug L.A."/>
            <person name="Thomas B.C."/>
            <person name="Sharon I."/>
            <person name="Castelle C.J."/>
            <person name="Singh A."/>
            <person name="Wilkins M.J."/>
            <person name="Williams K.H."/>
            <person name="Banfield J.F."/>
        </authorList>
    </citation>
    <scope>NUCLEOTIDE SEQUENCE [LARGE SCALE GENOMIC DNA]</scope>
</reference>
<evidence type="ECO:0000256" key="4">
    <source>
        <dbReference type="PROSITE-ProRule" id="PRU01161"/>
    </source>
</evidence>